<dbReference type="InterPro" id="IPR045864">
    <property type="entry name" value="aa-tRNA-synth_II/BPL/LPL"/>
</dbReference>
<dbReference type="EMBL" id="QFOD01000005">
    <property type="protein sequence ID" value="PZP33786.1"/>
    <property type="molecule type" value="Genomic_DNA"/>
</dbReference>
<keyword evidence="4" id="KW-0092">Biotin</keyword>
<dbReference type="InterPro" id="IPR004408">
    <property type="entry name" value="Biotin_CoA_COase_ligase"/>
</dbReference>
<dbReference type="PROSITE" id="PS51733">
    <property type="entry name" value="BPL_LPL_CATALYTIC"/>
    <property type="match status" value="1"/>
</dbReference>
<gene>
    <name evidence="8" type="ORF">DI603_06755</name>
</gene>
<dbReference type="GO" id="GO:0005737">
    <property type="term" value="C:cytoplasm"/>
    <property type="evidence" value="ECO:0007669"/>
    <property type="project" value="TreeGrafter"/>
</dbReference>
<organism evidence="8 9">
    <name type="scientific">Roseateles depolymerans</name>
    <dbReference type="NCBI Taxonomy" id="76731"/>
    <lineage>
        <taxon>Bacteria</taxon>
        <taxon>Pseudomonadati</taxon>
        <taxon>Pseudomonadota</taxon>
        <taxon>Betaproteobacteria</taxon>
        <taxon>Burkholderiales</taxon>
        <taxon>Sphaerotilaceae</taxon>
        <taxon>Roseateles</taxon>
    </lineage>
</organism>
<dbReference type="SUPFAM" id="SSF55681">
    <property type="entry name" value="Class II aaRS and biotin synthetases"/>
    <property type="match status" value="1"/>
</dbReference>
<dbReference type="AlphaFoldDB" id="A0A2W5FLK1"/>
<dbReference type="EC" id="6.3.4.15" evidence="5"/>
<keyword evidence="3" id="KW-0067">ATP-binding</keyword>
<dbReference type="Proteomes" id="UP000249633">
    <property type="component" value="Unassembled WGS sequence"/>
</dbReference>
<evidence type="ECO:0000259" key="7">
    <source>
        <dbReference type="PROSITE" id="PS51733"/>
    </source>
</evidence>
<name>A0A2W5FLK1_9BURK</name>
<evidence type="ECO:0000313" key="8">
    <source>
        <dbReference type="EMBL" id="PZP33786.1"/>
    </source>
</evidence>
<dbReference type="Pfam" id="PF02237">
    <property type="entry name" value="BPL_C"/>
    <property type="match status" value="1"/>
</dbReference>
<dbReference type="SUPFAM" id="SSF50037">
    <property type="entry name" value="C-terminal domain of transcriptional repressors"/>
    <property type="match status" value="1"/>
</dbReference>
<evidence type="ECO:0000256" key="1">
    <source>
        <dbReference type="ARBA" id="ARBA00022598"/>
    </source>
</evidence>
<evidence type="ECO:0000256" key="2">
    <source>
        <dbReference type="ARBA" id="ARBA00022741"/>
    </source>
</evidence>
<reference evidence="8 9" key="1">
    <citation type="submission" date="2017-08" db="EMBL/GenBank/DDBJ databases">
        <title>Infants hospitalized years apart are colonized by the same room-sourced microbial strains.</title>
        <authorList>
            <person name="Brooks B."/>
            <person name="Olm M.R."/>
            <person name="Firek B.A."/>
            <person name="Baker R."/>
            <person name="Thomas B.C."/>
            <person name="Morowitz M.J."/>
            <person name="Banfield J.F."/>
        </authorList>
    </citation>
    <scope>NUCLEOTIDE SEQUENCE [LARGE SCALE GENOMIC DNA]</scope>
    <source>
        <strain evidence="8">S2_012_000_R2_81</strain>
    </source>
</reference>
<comment type="caution">
    <text evidence="8">The sequence shown here is derived from an EMBL/GenBank/DDBJ whole genome shotgun (WGS) entry which is preliminary data.</text>
</comment>
<dbReference type="InterPro" id="IPR003142">
    <property type="entry name" value="BPL_C"/>
</dbReference>
<dbReference type="Gene3D" id="3.30.930.10">
    <property type="entry name" value="Bira Bifunctional Protein, Domain 2"/>
    <property type="match status" value="1"/>
</dbReference>
<dbReference type="GO" id="GO:0004077">
    <property type="term" value="F:biotin--[biotin carboxyl-carrier protein] ligase activity"/>
    <property type="evidence" value="ECO:0007669"/>
    <property type="project" value="UniProtKB-EC"/>
</dbReference>
<dbReference type="PANTHER" id="PTHR12835">
    <property type="entry name" value="BIOTIN PROTEIN LIGASE"/>
    <property type="match status" value="1"/>
</dbReference>
<evidence type="ECO:0000313" key="9">
    <source>
        <dbReference type="Proteomes" id="UP000249633"/>
    </source>
</evidence>
<dbReference type="Gene3D" id="2.30.30.100">
    <property type="match status" value="1"/>
</dbReference>
<sequence>MAGGAAMIFERRHLAECGSTNTEALNHLREGGGALLVSADRQTAGRGRQGKAWLSDDASLTFSLAVALPMALDLAGLSLVVGCAIADALDPGAGRIQLKWPNDLFLDGAKLGGILIETVATPAGQRGVVIGVGLNLRPLPEGVDRSAFASGHAALHSLDATLTATAVLNRLAPALAAMLADFESMGFAPWRAAFERRDLSAGRPVRVGTQPGIARGVNERGELLLETAAGTQPCVAGELSLRLETNS</sequence>
<keyword evidence="2" id="KW-0547">Nucleotide-binding</keyword>
<evidence type="ECO:0000256" key="5">
    <source>
        <dbReference type="ARBA" id="ARBA00024227"/>
    </source>
</evidence>
<proteinExistence type="predicted"/>
<keyword evidence="1 8" id="KW-0436">Ligase</keyword>
<evidence type="ECO:0000256" key="6">
    <source>
        <dbReference type="ARBA" id="ARBA00047846"/>
    </source>
</evidence>
<accession>A0A2W5FLK1</accession>
<evidence type="ECO:0000256" key="3">
    <source>
        <dbReference type="ARBA" id="ARBA00022840"/>
    </source>
</evidence>
<dbReference type="InterPro" id="IPR008988">
    <property type="entry name" value="Transcriptional_repressor_C"/>
</dbReference>
<protein>
    <recommendedName>
        <fullName evidence="5">biotin--[biotin carboxyl-carrier protein] ligase</fullName>
        <ecNumber evidence="5">6.3.4.15</ecNumber>
    </recommendedName>
</protein>
<dbReference type="NCBIfam" id="TIGR00121">
    <property type="entry name" value="birA_ligase"/>
    <property type="match status" value="1"/>
</dbReference>
<feature type="domain" description="BPL/LPL catalytic" evidence="7">
    <location>
        <begin position="1"/>
        <end position="183"/>
    </location>
</feature>
<comment type="catalytic activity">
    <reaction evidence="6">
        <text>biotin + L-lysyl-[protein] + ATP = N(6)-biotinyl-L-lysyl-[protein] + AMP + diphosphate + H(+)</text>
        <dbReference type="Rhea" id="RHEA:11756"/>
        <dbReference type="Rhea" id="RHEA-COMP:9752"/>
        <dbReference type="Rhea" id="RHEA-COMP:10505"/>
        <dbReference type="ChEBI" id="CHEBI:15378"/>
        <dbReference type="ChEBI" id="CHEBI:29969"/>
        <dbReference type="ChEBI" id="CHEBI:30616"/>
        <dbReference type="ChEBI" id="CHEBI:33019"/>
        <dbReference type="ChEBI" id="CHEBI:57586"/>
        <dbReference type="ChEBI" id="CHEBI:83144"/>
        <dbReference type="ChEBI" id="CHEBI:456215"/>
        <dbReference type="EC" id="6.3.4.15"/>
    </reaction>
</comment>
<dbReference type="PANTHER" id="PTHR12835:SF5">
    <property type="entry name" value="BIOTIN--PROTEIN LIGASE"/>
    <property type="match status" value="1"/>
</dbReference>
<dbReference type="Pfam" id="PF03099">
    <property type="entry name" value="BPL_LplA_LipB"/>
    <property type="match status" value="1"/>
</dbReference>
<dbReference type="GO" id="GO:0005524">
    <property type="term" value="F:ATP binding"/>
    <property type="evidence" value="ECO:0007669"/>
    <property type="project" value="UniProtKB-KW"/>
</dbReference>
<evidence type="ECO:0000256" key="4">
    <source>
        <dbReference type="ARBA" id="ARBA00023267"/>
    </source>
</evidence>
<dbReference type="CDD" id="cd16442">
    <property type="entry name" value="BPL"/>
    <property type="match status" value="1"/>
</dbReference>
<dbReference type="InterPro" id="IPR004143">
    <property type="entry name" value="BPL_LPL_catalytic"/>
</dbReference>